<evidence type="ECO:0000313" key="2">
    <source>
        <dbReference type="EMBL" id="KRX13267.1"/>
    </source>
</evidence>
<proteinExistence type="predicted"/>
<feature type="region of interest" description="Disordered" evidence="1">
    <location>
        <begin position="31"/>
        <end position="57"/>
    </location>
</feature>
<dbReference type="EMBL" id="JYDL01000212">
    <property type="protein sequence ID" value="KRX13267.1"/>
    <property type="molecule type" value="Genomic_DNA"/>
</dbReference>
<name>A0A0V0RFH9_9BILA</name>
<dbReference type="AlphaFoldDB" id="A0A0V0RFH9"/>
<gene>
    <name evidence="2" type="ORF">T07_8551</name>
</gene>
<reference evidence="2 3" key="1">
    <citation type="submission" date="2015-01" db="EMBL/GenBank/DDBJ databases">
        <title>Evolution of Trichinella species and genotypes.</title>
        <authorList>
            <person name="Korhonen P.K."/>
            <person name="Edoardo P."/>
            <person name="Giuseppe L.R."/>
            <person name="Gasser R.B."/>
        </authorList>
    </citation>
    <scope>NUCLEOTIDE SEQUENCE [LARGE SCALE GENOMIC DNA]</scope>
    <source>
        <strain evidence="2">ISS37</strain>
    </source>
</reference>
<keyword evidence="3" id="KW-1185">Reference proteome</keyword>
<accession>A0A0V0RFH9</accession>
<dbReference type="OrthoDB" id="5914670at2759"/>
<evidence type="ECO:0000313" key="3">
    <source>
        <dbReference type="Proteomes" id="UP000054630"/>
    </source>
</evidence>
<organism evidence="2 3">
    <name type="scientific">Trichinella nelsoni</name>
    <dbReference type="NCBI Taxonomy" id="6336"/>
    <lineage>
        <taxon>Eukaryota</taxon>
        <taxon>Metazoa</taxon>
        <taxon>Ecdysozoa</taxon>
        <taxon>Nematoda</taxon>
        <taxon>Enoplea</taxon>
        <taxon>Dorylaimia</taxon>
        <taxon>Trichinellida</taxon>
        <taxon>Trichinellidae</taxon>
        <taxon>Trichinella</taxon>
    </lineage>
</organism>
<comment type="caution">
    <text evidence="2">The sequence shown here is derived from an EMBL/GenBank/DDBJ whole genome shotgun (WGS) entry which is preliminary data.</text>
</comment>
<protein>
    <submittedName>
        <fullName evidence="2">Uncharacterized protein</fullName>
    </submittedName>
</protein>
<sequence>MFLRVLFVDIFDRIESECTTLTVCCLIATMPSGEREPGRKGNPPVNTGPSLNRDERANTTVEEGFCLSRYAEKQRRVMMYTGECISGRRTMEQFLEALMYLMPEPI</sequence>
<dbReference type="Proteomes" id="UP000054630">
    <property type="component" value="Unassembled WGS sequence"/>
</dbReference>
<evidence type="ECO:0000256" key="1">
    <source>
        <dbReference type="SAM" id="MobiDB-lite"/>
    </source>
</evidence>